<proteinExistence type="inferred from homology"/>
<keyword evidence="8 10" id="KW-0472">Membrane</keyword>
<dbReference type="InterPro" id="IPR002528">
    <property type="entry name" value="MATE_fam"/>
</dbReference>
<feature type="transmembrane region" description="Helical" evidence="10">
    <location>
        <begin position="12"/>
        <end position="33"/>
    </location>
</feature>
<dbReference type="Proteomes" id="UP000587760">
    <property type="component" value="Unassembled WGS sequence"/>
</dbReference>
<evidence type="ECO:0000256" key="2">
    <source>
        <dbReference type="ARBA" id="ARBA00008417"/>
    </source>
</evidence>
<dbReference type="GO" id="GO:0042910">
    <property type="term" value="F:xenobiotic transmembrane transporter activity"/>
    <property type="evidence" value="ECO:0007669"/>
    <property type="project" value="InterPro"/>
</dbReference>
<evidence type="ECO:0000313" key="11">
    <source>
        <dbReference type="EMBL" id="MBB6479397.1"/>
    </source>
</evidence>
<keyword evidence="7 10" id="KW-1133">Transmembrane helix</keyword>
<feature type="transmembrane region" description="Helical" evidence="10">
    <location>
        <begin position="49"/>
        <end position="72"/>
    </location>
</feature>
<name>A0A841R877_9SPIO</name>
<feature type="transmembrane region" description="Helical" evidence="10">
    <location>
        <begin position="271"/>
        <end position="292"/>
    </location>
</feature>
<evidence type="ECO:0000256" key="7">
    <source>
        <dbReference type="ARBA" id="ARBA00022989"/>
    </source>
</evidence>
<comment type="subcellular location">
    <subcellularLocation>
        <location evidence="1">Cell membrane</location>
        <topology evidence="1">Multi-pass membrane protein</topology>
    </subcellularLocation>
</comment>
<accession>A0A841R877</accession>
<keyword evidence="6 10" id="KW-0812">Transmembrane</keyword>
<dbReference type="AlphaFoldDB" id="A0A841R877"/>
<evidence type="ECO:0000256" key="8">
    <source>
        <dbReference type="ARBA" id="ARBA00023136"/>
    </source>
</evidence>
<dbReference type="InterPro" id="IPR051327">
    <property type="entry name" value="MATE_MepA_subfamily"/>
</dbReference>
<feature type="transmembrane region" description="Helical" evidence="10">
    <location>
        <begin position="237"/>
        <end position="259"/>
    </location>
</feature>
<dbReference type="PIRSF" id="PIRSF006603">
    <property type="entry name" value="DinF"/>
    <property type="match status" value="1"/>
</dbReference>
<dbReference type="NCBIfam" id="TIGR00797">
    <property type="entry name" value="matE"/>
    <property type="match status" value="1"/>
</dbReference>
<dbReference type="Pfam" id="PF01554">
    <property type="entry name" value="MatE"/>
    <property type="match status" value="2"/>
</dbReference>
<evidence type="ECO:0000256" key="1">
    <source>
        <dbReference type="ARBA" id="ARBA00004651"/>
    </source>
</evidence>
<feature type="transmembrane region" description="Helical" evidence="10">
    <location>
        <begin position="167"/>
        <end position="190"/>
    </location>
</feature>
<keyword evidence="5" id="KW-1003">Cell membrane</keyword>
<dbReference type="GO" id="GO:0005886">
    <property type="term" value="C:plasma membrane"/>
    <property type="evidence" value="ECO:0007669"/>
    <property type="project" value="UniProtKB-SubCell"/>
</dbReference>
<dbReference type="InterPro" id="IPR048279">
    <property type="entry name" value="MdtK-like"/>
</dbReference>
<dbReference type="GO" id="GO:0015297">
    <property type="term" value="F:antiporter activity"/>
    <property type="evidence" value="ECO:0007669"/>
    <property type="project" value="InterPro"/>
</dbReference>
<feature type="transmembrane region" description="Helical" evidence="10">
    <location>
        <begin position="417"/>
        <end position="438"/>
    </location>
</feature>
<reference evidence="11 12" key="1">
    <citation type="submission" date="2020-08" db="EMBL/GenBank/DDBJ databases">
        <title>Genomic Encyclopedia of Type Strains, Phase IV (KMG-IV): sequencing the most valuable type-strain genomes for metagenomic binning, comparative biology and taxonomic classification.</title>
        <authorList>
            <person name="Goeker M."/>
        </authorList>
    </citation>
    <scope>NUCLEOTIDE SEQUENCE [LARGE SCALE GENOMIC DNA]</scope>
    <source>
        <strain evidence="11 12">DSM 2461</strain>
    </source>
</reference>
<dbReference type="GO" id="GO:0046677">
    <property type="term" value="P:response to antibiotic"/>
    <property type="evidence" value="ECO:0007669"/>
    <property type="project" value="UniProtKB-KW"/>
</dbReference>
<protein>
    <recommendedName>
        <fullName evidence="3">Multidrug export protein MepA</fullName>
    </recommendedName>
</protein>
<comment type="caution">
    <text evidence="11">The sequence shown here is derived from an EMBL/GenBank/DDBJ whole genome shotgun (WGS) entry which is preliminary data.</text>
</comment>
<dbReference type="RefSeq" id="WP_184744604.1">
    <property type="nucleotide sequence ID" value="NZ_JACHGJ010000002.1"/>
</dbReference>
<feature type="transmembrane region" description="Helical" evidence="10">
    <location>
        <begin position="196"/>
        <end position="216"/>
    </location>
</feature>
<dbReference type="InterPro" id="IPR045070">
    <property type="entry name" value="MATE_MepA-like"/>
</dbReference>
<feature type="transmembrane region" description="Helical" evidence="10">
    <location>
        <begin position="93"/>
        <end position="116"/>
    </location>
</feature>
<evidence type="ECO:0000256" key="4">
    <source>
        <dbReference type="ARBA" id="ARBA00022448"/>
    </source>
</evidence>
<dbReference type="EMBL" id="JACHGJ010000002">
    <property type="protein sequence ID" value="MBB6479397.1"/>
    <property type="molecule type" value="Genomic_DNA"/>
</dbReference>
<feature type="transmembrane region" description="Helical" evidence="10">
    <location>
        <begin position="389"/>
        <end position="411"/>
    </location>
</feature>
<keyword evidence="12" id="KW-1185">Reference proteome</keyword>
<evidence type="ECO:0000256" key="9">
    <source>
        <dbReference type="ARBA" id="ARBA00023251"/>
    </source>
</evidence>
<dbReference type="CDD" id="cd13143">
    <property type="entry name" value="MATE_MepA_like"/>
    <property type="match status" value="1"/>
</dbReference>
<dbReference type="PANTHER" id="PTHR43823">
    <property type="entry name" value="SPORULATION PROTEIN YKVU"/>
    <property type="match status" value="1"/>
</dbReference>
<feature type="transmembrane region" description="Helical" evidence="10">
    <location>
        <begin position="136"/>
        <end position="155"/>
    </location>
</feature>
<comment type="similarity">
    <text evidence="2">Belongs to the multi antimicrobial extrusion (MATE) (TC 2.A.66.1) family. MepA subfamily.</text>
</comment>
<keyword evidence="4" id="KW-0813">Transport</keyword>
<feature type="transmembrane region" description="Helical" evidence="10">
    <location>
        <begin position="362"/>
        <end position="382"/>
    </location>
</feature>
<evidence type="ECO:0000256" key="3">
    <source>
        <dbReference type="ARBA" id="ARBA00022106"/>
    </source>
</evidence>
<evidence type="ECO:0000256" key="6">
    <source>
        <dbReference type="ARBA" id="ARBA00022692"/>
    </source>
</evidence>
<feature type="transmembrane region" description="Helical" evidence="10">
    <location>
        <begin position="318"/>
        <end position="342"/>
    </location>
</feature>
<evidence type="ECO:0000256" key="5">
    <source>
        <dbReference type="ARBA" id="ARBA00022475"/>
    </source>
</evidence>
<evidence type="ECO:0000313" key="12">
    <source>
        <dbReference type="Proteomes" id="UP000587760"/>
    </source>
</evidence>
<evidence type="ECO:0000256" key="10">
    <source>
        <dbReference type="SAM" id="Phobius"/>
    </source>
</evidence>
<organism evidence="11 12">
    <name type="scientific">Spirochaeta isovalerica</name>
    <dbReference type="NCBI Taxonomy" id="150"/>
    <lineage>
        <taxon>Bacteria</taxon>
        <taxon>Pseudomonadati</taxon>
        <taxon>Spirochaetota</taxon>
        <taxon>Spirochaetia</taxon>
        <taxon>Spirochaetales</taxon>
        <taxon>Spirochaetaceae</taxon>
        <taxon>Spirochaeta</taxon>
    </lineage>
</organism>
<sequence length="462" mass="50246">MDKQKNLREMPIGRLLWSFSLPSIIAMVVNAIYNVVDRIFIGRFAGEEALAALTIAFPVMMIIFALATLIASGSSALMSIELGRKNSLKAGQIFGNAITMGVILTIAVVLILQWKMDAVLKLFGAEAGTLALAKSYLRIILGGFIFNMLAFVFNFTVRTEGQARLPMFAMILSALTNIVLDALFVIVFGWGVEGAAAATIIGQFLGFLFLLSFYLRKKSSIHLHREDFRLQGAIMKSILLTGMATFMGTVGNSLAIGFLNQRLSLYGGTQAITSMGAINSLFTLFFMPLMGLQQGMQPIVGFNHGAEQHDRVNGTMKLAMIWATAFSTFVFICLRLFPVTLLGLFIDPSSPTMITAVEGLNIFFMMLPIVGVNILGVSFFQATAQGTKALILSTLRQFLFLIPLLVILPPGLGLKGVWVSIPVADGLAILITALALLLDYRKRENSHKRQSGLQLESVGKIG</sequence>
<gene>
    <name evidence="11" type="ORF">HNR50_001055</name>
</gene>
<dbReference type="PANTHER" id="PTHR43823:SF3">
    <property type="entry name" value="MULTIDRUG EXPORT PROTEIN MEPA"/>
    <property type="match status" value="1"/>
</dbReference>
<keyword evidence="9" id="KW-0046">Antibiotic resistance</keyword>